<organism evidence="3 4">
    <name type="scientific">Tessaracoccus flavus</name>
    <dbReference type="NCBI Taxonomy" id="1610493"/>
    <lineage>
        <taxon>Bacteria</taxon>
        <taxon>Bacillati</taxon>
        <taxon>Actinomycetota</taxon>
        <taxon>Actinomycetes</taxon>
        <taxon>Propionibacteriales</taxon>
        <taxon>Propionibacteriaceae</taxon>
        <taxon>Tessaracoccus</taxon>
    </lineage>
</organism>
<dbReference type="RefSeq" id="WP_077342759.1">
    <property type="nucleotide sequence ID" value="NZ_CP019605.1"/>
</dbReference>
<name>A0A1Q2CG29_9ACTN</name>
<feature type="transmembrane region" description="Helical" evidence="1">
    <location>
        <begin position="258"/>
        <end position="275"/>
    </location>
</feature>
<dbReference type="Pfam" id="PF04024">
    <property type="entry name" value="PspC"/>
    <property type="match status" value="1"/>
</dbReference>
<dbReference type="KEGG" id="tfl:RPIT_09910"/>
<dbReference type="EMBL" id="CP019605">
    <property type="protein sequence ID" value="AQP45064.1"/>
    <property type="molecule type" value="Genomic_DNA"/>
</dbReference>
<dbReference type="OrthoDB" id="3725366at2"/>
<accession>A0A1Q2CG29</accession>
<evidence type="ECO:0000313" key="3">
    <source>
        <dbReference type="EMBL" id="AQP45064.1"/>
    </source>
</evidence>
<feature type="transmembrane region" description="Helical" evidence="1">
    <location>
        <begin position="96"/>
        <end position="129"/>
    </location>
</feature>
<sequence length="372" mass="38594">MARNDLDLAWLDPSLGALQRRQPGVFTGLAQAIADRLGVDPVLVRVAFVVLALCGGLGVALYGWGSALTAGPDTRRPIDAYLPSFRGWPSPWAKAVVVTTTLAVMALTGAITPLPWLSGVALLGAFVIIRRTQTDTQQPSLTGHDAREIQNTPRDDHELIASWRASMAAAAGDARPLPTVELYGAPPLPEPRVSSTVAPPRTSWGAGIATVIVMVAVAPAAYLIFGLSPLETLAASSASAGVVVAGVGMLTRRRVPRSVLSLVVVLAISSALMAVQTAAPVPAAADGVLNIRVVGERSELVLTADDLEGITTIDLDAVGSDVTVRLPGTIENLTVDRGFGVVTHSSGAPDDALEVAVVVDLIAARVHFEEVS</sequence>
<dbReference type="Proteomes" id="UP000188324">
    <property type="component" value="Chromosome"/>
</dbReference>
<feature type="domain" description="Phage shock protein PspC N-terminal" evidence="2">
    <location>
        <begin position="21"/>
        <end position="66"/>
    </location>
</feature>
<gene>
    <name evidence="3" type="ORF">RPIT_09910</name>
</gene>
<keyword evidence="1" id="KW-0812">Transmembrane</keyword>
<feature type="transmembrane region" description="Helical" evidence="1">
    <location>
        <begin position="204"/>
        <end position="227"/>
    </location>
</feature>
<reference evidence="3 4" key="1">
    <citation type="journal article" date="2016" name="Int. J. Syst. Evol. Microbiol.">
        <title>Tessaracoccus flavus sp. nov., isolated from the drainage system of a lindane-producing factory.</title>
        <authorList>
            <person name="Kumari R."/>
            <person name="Singh P."/>
            <person name="Schumann P."/>
            <person name="Lal R."/>
        </authorList>
    </citation>
    <scope>NUCLEOTIDE SEQUENCE [LARGE SCALE GENOMIC DNA]</scope>
    <source>
        <strain evidence="3 4">RP1T</strain>
    </source>
</reference>
<feature type="transmembrane region" description="Helical" evidence="1">
    <location>
        <begin position="42"/>
        <end position="64"/>
    </location>
</feature>
<evidence type="ECO:0000313" key="4">
    <source>
        <dbReference type="Proteomes" id="UP000188324"/>
    </source>
</evidence>
<evidence type="ECO:0000256" key="1">
    <source>
        <dbReference type="SAM" id="Phobius"/>
    </source>
</evidence>
<dbReference type="STRING" id="1610493.RPIT_09910"/>
<evidence type="ECO:0000259" key="2">
    <source>
        <dbReference type="Pfam" id="PF04024"/>
    </source>
</evidence>
<dbReference type="InterPro" id="IPR007168">
    <property type="entry name" value="Phageshock_PspC_N"/>
</dbReference>
<feature type="transmembrane region" description="Helical" evidence="1">
    <location>
        <begin position="233"/>
        <end position="251"/>
    </location>
</feature>
<dbReference type="AlphaFoldDB" id="A0A1Q2CG29"/>
<keyword evidence="1" id="KW-0472">Membrane</keyword>
<protein>
    <recommendedName>
        <fullName evidence="2">Phage shock protein PspC N-terminal domain-containing protein</fullName>
    </recommendedName>
</protein>
<proteinExistence type="predicted"/>
<keyword evidence="4" id="KW-1185">Reference proteome</keyword>
<keyword evidence="1" id="KW-1133">Transmembrane helix</keyword>